<dbReference type="PANTHER" id="PTHR21179:SF1">
    <property type="entry name" value="KAZ1-TYPE SERINE PROTEASE INHIBITOR-LIKE PROTEIN TYPE EPSILON-RELATED"/>
    <property type="match status" value="1"/>
</dbReference>
<evidence type="ECO:0000313" key="3">
    <source>
        <dbReference type="EMBL" id="CAH0720122.1"/>
    </source>
</evidence>
<feature type="non-terminal residue" evidence="3">
    <location>
        <position position="399"/>
    </location>
</feature>
<evidence type="ECO:0000259" key="2">
    <source>
        <dbReference type="PROSITE" id="PS51465"/>
    </source>
</evidence>
<dbReference type="InterPro" id="IPR036058">
    <property type="entry name" value="Kazal_dom_sf"/>
</dbReference>
<feature type="region of interest" description="Disordered" evidence="1">
    <location>
        <begin position="300"/>
        <end position="337"/>
    </location>
</feature>
<dbReference type="AlphaFoldDB" id="A0A8J9UUU8"/>
<name>A0A8J9UUU8_9NEOP</name>
<dbReference type="PROSITE" id="PS51465">
    <property type="entry name" value="KAZAL_2"/>
    <property type="match status" value="4"/>
</dbReference>
<dbReference type="CDD" id="cd00104">
    <property type="entry name" value="KAZAL_FS"/>
    <property type="match status" value="2"/>
</dbReference>
<dbReference type="InterPro" id="IPR002350">
    <property type="entry name" value="Kazal_dom"/>
</dbReference>
<gene>
    <name evidence="3" type="ORF">BINO364_LOCUS6390</name>
</gene>
<dbReference type="GO" id="GO:0004867">
    <property type="term" value="F:serine-type endopeptidase inhibitor activity"/>
    <property type="evidence" value="ECO:0007669"/>
    <property type="project" value="InterPro"/>
</dbReference>
<feature type="domain" description="Kazal-like" evidence="2">
    <location>
        <begin position="341"/>
        <end position="394"/>
    </location>
</feature>
<accession>A0A8J9UUU8</accession>
<dbReference type="SUPFAM" id="SSF100895">
    <property type="entry name" value="Kazal-type serine protease inhibitors"/>
    <property type="match status" value="4"/>
</dbReference>
<dbReference type="Pfam" id="PF00050">
    <property type="entry name" value="Kazal_1"/>
    <property type="match status" value="1"/>
</dbReference>
<dbReference type="Pfam" id="PF07648">
    <property type="entry name" value="Kazal_2"/>
    <property type="match status" value="3"/>
</dbReference>
<dbReference type="InterPro" id="IPR039932">
    <property type="entry name" value="Spink4-like"/>
</dbReference>
<dbReference type="Gene3D" id="3.30.60.30">
    <property type="match status" value="4"/>
</dbReference>
<dbReference type="OrthoDB" id="6513408at2759"/>
<feature type="domain" description="Kazal-like" evidence="2">
    <location>
        <begin position="89"/>
        <end position="142"/>
    </location>
</feature>
<keyword evidence="4" id="KW-1185">Reference proteome</keyword>
<proteinExistence type="predicted"/>
<feature type="compositionally biased region" description="Low complexity" evidence="1">
    <location>
        <begin position="321"/>
        <end position="336"/>
    </location>
</feature>
<dbReference type="SMART" id="SM00280">
    <property type="entry name" value="KAZAL"/>
    <property type="match status" value="4"/>
</dbReference>
<evidence type="ECO:0000256" key="1">
    <source>
        <dbReference type="SAM" id="MobiDB-lite"/>
    </source>
</evidence>
<dbReference type="EMBL" id="OV170234">
    <property type="protein sequence ID" value="CAH0720122.1"/>
    <property type="molecule type" value="Genomic_DNA"/>
</dbReference>
<protein>
    <recommendedName>
        <fullName evidence="2">Kazal-like domain-containing protein</fullName>
    </recommendedName>
</protein>
<organism evidence="3 4">
    <name type="scientific">Brenthis ino</name>
    <name type="common">lesser marbled fritillary</name>
    <dbReference type="NCBI Taxonomy" id="405034"/>
    <lineage>
        <taxon>Eukaryota</taxon>
        <taxon>Metazoa</taxon>
        <taxon>Ecdysozoa</taxon>
        <taxon>Arthropoda</taxon>
        <taxon>Hexapoda</taxon>
        <taxon>Insecta</taxon>
        <taxon>Pterygota</taxon>
        <taxon>Neoptera</taxon>
        <taxon>Endopterygota</taxon>
        <taxon>Lepidoptera</taxon>
        <taxon>Glossata</taxon>
        <taxon>Ditrysia</taxon>
        <taxon>Papilionoidea</taxon>
        <taxon>Nymphalidae</taxon>
        <taxon>Heliconiinae</taxon>
        <taxon>Argynnini</taxon>
        <taxon>Brenthis</taxon>
    </lineage>
</organism>
<evidence type="ECO:0000313" key="4">
    <source>
        <dbReference type="Proteomes" id="UP000838878"/>
    </source>
</evidence>
<feature type="domain" description="Kazal-like" evidence="2">
    <location>
        <begin position="152"/>
        <end position="205"/>
    </location>
</feature>
<feature type="domain" description="Kazal-like" evidence="2">
    <location>
        <begin position="223"/>
        <end position="260"/>
    </location>
</feature>
<dbReference type="PANTHER" id="PTHR21179">
    <property type="entry name" value="SERINE-TYPE ENDOPEPTIDASE INHIBITOR"/>
    <property type="match status" value="1"/>
</dbReference>
<dbReference type="Proteomes" id="UP000838878">
    <property type="component" value="Chromosome 14"/>
</dbReference>
<sequence length="399" mass="44724">MGFSTVIRADIIILSFNQRSVFCRHLVYDNTRGTEEKYKLLRDKKDVHNPNFWHHLTGNDREQNNRDYDRIIFPDYEESSDGRHSTHKALDMETCVFSCKLNPNSDHVCGTDGKTYDNMDHLLCAAKCGVGVRLRHLSSCLQRTGLKSLIETNNINACMSSCPTTSEYNPVCGTNNKTYTNLGKLHCDQVCGVNVQLKYRFACPPTTTANPSISTGSPLPATNSDIGVCINSCPTTSEYNPVCGSDGKKYYNIGKLECAKYCGIAIISTEALGMSYRNRRQAEDVEEDLEDRYGWMFPSGRLPQRLWRPNPNRNPNPSPNQNPNQDQTTTPSTNPTVFTLTPELRQCRGRCPTTSEYNPVCGTNMQTYDNPSRLYCDQACGVTVSQLRSSRCPASNIPN</sequence>
<reference evidence="3" key="1">
    <citation type="submission" date="2021-12" db="EMBL/GenBank/DDBJ databases">
        <authorList>
            <person name="Martin H S."/>
        </authorList>
    </citation>
    <scope>NUCLEOTIDE SEQUENCE</scope>
</reference>